<keyword evidence="1" id="KW-1133">Transmembrane helix</keyword>
<dbReference type="AlphaFoldDB" id="A0A7I8L622"/>
<dbReference type="SUPFAM" id="SSF81383">
    <property type="entry name" value="F-box domain"/>
    <property type="match status" value="1"/>
</dbReference>
<reference evidence="2" key="1">
    <citation type="submission" date="2020-02" db="EMBL/GenBank/DDBJ databases">
        <authorList>
            <person name="Scholz U."/>
            <person name="Mascher M."/>
            <person name="Fiebig A."/>
        </authorList>
    </citation>
    <scope>NUCLEOTIDE SEQUENCE</scope>
</reference>
<accession>A0A7I8L622</accession>
<evidence type="ECO:0000313" key="2">
    <source>
        <dbReference type="EMBL" id="CAA7405340.1"/>
    </source>
</evidence>
<dbReference type="OrthoDB" id="671172at2759"/>
<dbReference type="PANTHER" id="PTHR33736:SF13">
    <property type="entry name" value="OS11G0155100 PROTEIN"/>
    <property type="match status" value="1"/>
</dbReference>
<organism evidence="2 3">
    <name type="scientific">Spirodela intermedia</name>
    <name type="common">Intermediate duckweed</name>
    <dbReference type="NCBI Taxonomy" id="51605"/>
    <lineage>
        <taxon>Eukaryota</taxon>
        <taxon>Viridiplantae</taxon>
        <taxon>Streptophyta</taxon>
        <taxon>Embryophyta</taxon>
        <taxon>Tracheophyta</taxon>
        <taxon>Spermatophyta</taxon>
        <taxon>Magnoliopsida</taxon>
        <taxon>Liliopsida</taxon>
        <taxon>Araceae</taxon>
        <taxon>Lemnoideae</taxon>
        <taxon>Spirodela</taxon>
    </lineage>
</organism>
<dbReference type="InterPro" id="IPR045283">
    <property type="entry name" value="AT3G44326-like"/>
</dbReference>
<dbReference type="Proteomes" id="UP000663760">
    <property type="component" value="Chromosome 11"/>
</dbReference>
<keyword evidence="1" id="KW-0812">Transmembrane</keyword>
<dbReference type="InterPro" id="IPR036047">
    <property type="entry name" value="F-box-like_dom_sf"/>
</dbReference>
<proteinExistence type="predicted"/>
<keyword evidence="1" id="KW-0472">Membrane</keyword>
<feature type="transmembrane region" description="Helical" evidence="1">
    <location>
        <begin position="291"/>
        <end position="309"/>
    </location>
</feature>
<dbReference type="Gene3D" id="1.20.1280.50">
    <property type="match status" value="1"/>
</dbReference>
<keyword evidence="3" id="KW-1185">Reference proteome</keyword>
<dbReference type="PANTHER" id="PTHR33736">
    <property type="entry name" value="F-BOX PROTEIN-RELATED"/>
    <property type="match status" value="1"/>
</dbReference>
<evidence type="ECO:0000256" key="1">
    <source>
        <dbReference type="SAM" id="Phobius"/>
    </source>
</evidence>
<name>A0A7I8L622_SPIIN</name>
<dbReference type="EMBL" id="LR746274">
    <property type="protein sequence ID" value="CAA7405340.1"/>
    <property type="molecule type" value="Genomic_DNA"/>
</dbReference>
<evidence type="ECO:0000313" key="3">
    <source>
        <dbReference type="Proteomes" id="UP000663760"/>
    </source>
</evidence>
<protein>
    <submittedName>
        <fullName evidence="2">Uncharacterized protein</fullName>
    </submittedName>
</protein>
<sequence length="310" mass="33220">MAAAADVGAGGTTVEDLHGDVLTRILRRLDGPSLAAAGCATARLRELADQPDLWEELCKSTWPSLRHRRLRPMLAVAPRTFFSDAYTFPGGRGDAGEGPAVGEPPPPRLLSAVDLFHRGKLVFSTLVETDTRSSWFLGSPFRVEALAGGGAGPVSVGDLRLSWIIIDDIRRRAVNLSSRRPVAVQRRWYAGTTHVRFATVLGRGNAAAAAVVACEQAAMAPLEVSLCVEDADGVCLSGKESLTMLRGVLAGERKHGGGAAEEEARAAYAGFVARRRAGKEQTATRERRRDLCCVVFGFFLLVFLAALVLR</sequence>
<gene>
    <name evidence="2" type="ORF">SI8410_11016018</name>
</gene>